<comment type="caution">
    <text evidence="1">The sequence shown here is derived from an EMBL/GenBank/DDBJ whole genome shotgun (WGS) entry which is preliminary data.</text>
</comment>
<dbReference type="Proteomes" id="UP000178315">
    <property type="component" value="Unassembled WGS sequence"/>
</dbReference>
<dbReference type="AlphaFoldDB" id="A0A1G2A754"/>
<name>A0A1G2A754_9BACT</name>
<evidence type="ECO:0000313" key="2">
    <source>
        <dbReference type="Proteomes" id="UP000178315"/>
    </source>
</evidence>
<evidence type="ECO:0008006" key="3">
    <source>
        <dbReference type="Google" id="ProtNLM"/>
    </source>
</evidence>
<dbReference type="InterPro" id="IPR022148">
    <property type="entry name" value="CopG_antitoxin"/>
</dbReference>
<dbReference type="EMBL" id="MHJU01000024">
    <property type="protein sequence ID" value="OGY72733.1"/>
    <property type="molecule type" value="Genomic_DNA"/>
</dbReference>
<reference evidence="1 2" key="1">
    <citation type="journal article" date="2016" name="Nat. Commun.">
        <title>Thousands of microbial genomes shed light on interconnected biogeochemical processes in an aquifer system.</title>
        <authorList>
            <person name="Anantharaman K."/>
            <person name="Brown C.T."/>
            <person name="Hug L.A."/>
            <person name="Sharon I."/>
            <person name="Castelle C.J."/>
            <person name="Probst A.J."/>
            <person name="Thomas B.C."/>
            <person name="Singh A."/>
            <person name="Wilkins M.J."/>
            <person name="Karaoz U."/>
            <person name="Brodie E.L."/>
            <person name="Williams K.H."/>
            <person name="Hubbard S.S."/>
            <person name="Banfield J.F."/>
        </authorList>
    </citation>
    <scope>NUCLEOTIDE SEQUENCE [LARGE SCALE GENOMIC DNA]</scope>
</reference>
<organism evidence="1 2">
    <name type="scientific">Candidatus Jacksonbacteria bacterium RIFCSPLOWO2_02_FULL_44_20</name>
    <dbReference type="NCBI Taxonomy" id="1798460"/>
    <lineage>
        <taxon>Bacteria</taxon>
        <taxon>Candidatus Jacksoniibacteriota</taxon>
    </lineage>
</organism>
<dbReference type="Pfam" id="PF12441">
    <property type="entry name" value="CopG_antitoxin"/>
    <property type="match status" value="1"/>
</dbReference>
<gene>
    <name evidence="1" type="ORF">A3H61_05120</name>
</gene>
<accession>A0A1G2A754</accession>
<proteinExistence type="predicted"/>
<evidence type="ECO:0000313" key="1">
    <source>
        <dbReference type="EMBL" id="OGY72733.1"/>
    </source>
</evidence>
<protein>
    <recommendedName>
        <fullName evidence="3">Antitoxin</fullName>
    </recommendedName>
</protein>
<sequence length="92" mass="10932">MRYFQLDNEEEQLLENVETGRISSVRNVAKEKERFKDYARATLRKTKNINIRLSERDVQKLKAQAFERGMPYQTFIASVLHQVSDRADREKV</sequence>